<evidence type="ECO:0000256" key="1">
    <source>
        <dbReference type="ARBA" id="ARBA00038211"/>
    </source>
</evidence>
<organism evidence="2 3">
    <name type="scientific">Caulochytrium protostelioides</name>
    <dbReference type="NCBI Taxonomy" id="1555241"/>
    <lineage>
        <taxon>Eukaryota</taxon>
        <taxon>Fungi</taxon>
        <taxon>Fungi incertae sedis</taxon>
        <taxon>Chytridiomycota</taxon>
        <taxon>Chytridiomycota incertae sedis</taxon>
        <taxon>Chytridiomycetes</taxon>
        <taxon>Caulochytriales</taxon>
        <taxon>Caulochytriaceae</taxon>
        <taxon>Caulochytrium</taxon>
    </lineage>
</organism>
<dbReference type="InterPro" id="IPR011009">
    <property type="entry name" value="Kinase-like_dom_sf"/>
</dbReference>
<name>A0A4P9X6E1_9FUNG</name>
<protein>
    <recommendedName>
        <fullName evidence="4">Choline/ethanolamine kinase</fullName>
    </recommendedName>
</protein>
<dbReference type="AlphaFoldDB" id="A0A4P9X6E1"/>
<accession>A0A4P9X6E1</accession>
<dbReference type="OrthoDB" id="10267235at2759"/>
<reference evidence="3" key="1">
    <citation type="journal article" date="2018" name="Nat. Microbiol.">
        <title>Leveraging single-cell genomics to expand the fungal tree of life.</title>
        <authorList>
            <person name="Ahrendt S.R."/>
            <person name="Quandt C.A."/>
            <person name="Ciobanu D."/>
            <person name="Clum A."/>
            <person name="Salamov A."/>
            <person name="Andreopoulos B."/>
            <person name="Cheng J.F."/>
            <person name="Woyke T."/>
            <person name="Pelin A."/>
            <person name="Henrissat B."/>
            <person name="Reynolds N.K."/>
            <person name="Benny G.L."/>
            <person name="Smith M.E."/>
            <person name="James T.Y."/>
            <person name="Grigoriev I.V."/>
        </authorList>
    </citation>
    <scope>NUCLEOTIDE SEQUENCE [LARGE SCALE GENOMIC DNA]</scope>
    <source>
        <strain evidence="3">ATCC 52028</strain>
    </source>
</reference>
<dbReference type="Gene3D" id="3.90.1200.10">
    <property type="match status" value="1"/>
</dbReference>
<dbReference type="Gene3D" id="3.30.200.20">
    <property type="entry name" value="Phosphorylase Kinase, domain 1"/>
    <property type="match status" value="1"/>
</dbReference>
<gene>
    <name evidence="2" type="ORF">CXG81DRAFT_12868</name>
</gene>
<dbReference type="PANTHER" id="PTHR22603">
    <property type="entry name" value="CHOLINE/ETHANOALAMINE KINASE"/>
    <property type="match status" value="1"/>
</dbReference>
<dbReference type="GO" id="GO:0004305">
    <property type="term" value="F:ethanolamine kinase activity"/>
    <property type="evidence" value="ECO:0007669"/>
    <property type="project" value="TreeGrafter"/>
</dbReference>
<keyword evidence="3" id="KW-1185">Reference proteome</keyword>
<dbReference type="STRING" id="1555241.A0A4P9X6E1"/>
<dbReference type="GO" id="GO:0006646">
    <property type="term" value="P:phosphatidylethanolamine biosynthetic process"/>
    <property type="evidence" value="ECO:0007669"/>
    <property type="project" value="TreeGrafter"/>
</dbReference>
<dbReference type="PANTHER" id="PTHR22603:SF93">
    <property type="entry name" value="RE24176P"/>
    <property type="match status" value="1"/>
</dbReference>
<dbReference type="GO" id="GO:0005737">
    <property type="term" value="C:cytoplasm"/>
    <property type="evidence" value="ECO:0007669"/>
    <property type="project" value="TreeGrafter"/>
</dbReference>
<proteinExistence type="inferred from homology"/>
<dbReference type="SUPFAM" id="SSF56112">
    <property type="entry name" value="Protein kinase-like (PK-like)"/>
    <property type="match status" value="1"/>
</dbReference>
<dbReference type="Proteomes" id="UP000274922">
    <property type="component" value="Unassembled WGS sequence"/>
</dbReference>
<evidence type="ECO:0008006" key="4">
    <source>
        <dbReference type="Google" id="ProtNLM"/>
    </source>
</evidence>
<dbReference type="Pfam" id="PF01633">
    <property type="entry name" value="Choline_kinase"/>
    <property type="match status" value="1"/>
</dbReference>
<dbReference type="EMBL" id="ML014201">
    <property type="protein sequence ID" value="RKP00743.1"/>
    <property type="molecule type" value="Genomic_DNA"/>
</dbReference>
<dbReference type="GO" id="GO:0004103">
    <property type="term" value="F:choline kinase activity"/>
    <property type="evidence" value="ECO:0007669"/>
    <property type="project" value="TreeGrafter"/>
</dbReference>
<dbReference type="CDD" id="cd05157">
    <property type="entry name" value="ETNK_euk"/>
    <property type="match status" value="1"/>
</dbReference>
<comment type="similarity">
    <text evidence="1">Belongs to the choline/ethanolamine kinase family.</text>
</comment>
<evidence type="ECO:0000313" key="2">
    <source>
        <dbReference type="EMBL" id="RKP00743.1"/>
    </source>
</evidence>
<sequence length="378" mass="42503">MTLDVVTLLAELFPAEWGAVEPSRVALRRLSGALTNAVYDVEAAPDVDGQRGPRLLLRLYGFGSDDFINRANEMSWLAALAAHGYGPRLLGAFMNGRCEQFLASRTMRKDDLVRPDLMAAVARNFCQLHAVQSRSLEKPTASEMWGQMRSWTEVTVEAWRHVIPTRNPQAYDQLVQAQLPWDQLEAESEFLQAALEGISDCLVFCHNDLQYGNIIQLLVGHDADGSPQYGDVILVDYEYAGINYAPYDIANHFCEFAADYHSDTPYRMDYSRYPTLAQQSRFPMAMPADWPMDRRVAVFQRQVDRLTLASHFMWVLWGLMKSREADETFSYPGYTIERYREYQRKKAELYGPNATAASVKATLAEAGATPASAAAAGL</sequence>
<evidence type="ECO:0000313" key="3">
    <source>
        <dbReference type="Proteomes" id="UP000274922"/>
    </source>
</evidence>